<name>A0AC58TZ07_TOBAC</name>
<protein>
    <submittedName>
        <fullName evidence="2">Beta-glucuronosyltransferase GlcAT14B</fullName>
    </submittedName>
</protein>
<reference evidence="1" key="1">
    <citation type="journal article" date="2014" name="Nat. Commun.">
        <title>The tobacco genome sequence and its comparison with those of tomato and potato.</title>
        <authorList>
            <person name="Sierro N."/>
            <person name="Battey J.N."/>
            <person name="Ouadi S."/>
            <person name="Bakaher N."/>
            <person name="Bovet L."/>
            <person name="Willig A."/>
            <person name="Goepfert S."/>
            <person name="Peitsch M.C."/>
            <person name="Ivanov N.V."/>
        </authorList>
    </citation>
    <scope>NUCLEOTIDE SEQUENCE [LARGE SCALE GENOMIC DNA]</scope>
</reference>
<sequence length="439" mass="49791">MCPLPLPPNPNPNPKLSYENDFLKTKKQPLNPQSKSHKNPHSIMSLFLKQILLFSLVPISLICLFLPLHHFHHHTQHPFPTFSNPFSPPPKIAYFITGTKNDGPRIFRLLQAVYHPRNYYLIHLDQFASNKQRLELALKVGSVDVFVAAENVNVIEKADAVNQEGSSPLGLVLHGAAVLLRWKNDWDWFVNLDASDYPLIPQDDFLHILSFVPRNLNFIEYSKNTSLDEHQRAVEVIVDSRLYILLKGKMFVGDKKRELPSAFRFFMGSQHVILNRKFVEYAIQGWENLPRLLLLYFSNTRSSHKGYFQTLACNTKESSDAVINSNLRFVNSDNTARDPSIFRASNSDRILRRDVAFVGNISADSPLLDMIDAHILNRGRGMVSPGGWCLGSSNWFSDPCGEWGDPSVLRPGLAAKGLEKLILKSIKDMSIGSSRCHHQ</sequence>
<reference evidence="2" key="2">
    <citation type="submission" date="2025-08" db="UniProtKB">
        <authorList>
            <consortium name="RefSeq"/>
        </authorList>
    </citation>
    <scope>IDENTIFICATION</scope>
    <source>
        <tissue evidence="2">Leaf</tissue>
    </source>
</reference>
<keyword evidence="1" id="KW-1185">Reference proteome</keyword>
<dbReference type="RefSeq" id="XP_075102467.1">
    <property type="nucleotide sequence ID" value="XM_075246366.1"/>
</dbReference>
<evidence type="ECO:0000313" key="2">
    <source>
        <dbReference type="RefSeq" id="XP_075102467.1"/>
    </source>
</evidence>
<accession>A0AC58TZ07</accession>
<evidence type="ECO:0000313" key="1">
    <source>
        <dbReference type="Proteomes" id="UP000790787"/>
    </source>
</evidence>
<dbReference type="Proteomes" id="UP000790787">
    <property type="component" value="Chromosome 23"/>
</dbReference>
<proteinExistence type="predicted"/>
<organism evidence="1 2">
    <name type="scientific">Nicotiana tabacum</name>
    <name type="common">Common tobacco</name>
    <dbReference type="NCBI Taxonomy" id="4097"/>
    <lineage>
        <taxon>Eukaryota</taxon>
        <taxon>Viridiplantae</taxon>
        <taxon>Streptophyta</taxon>
        <taxon>Embryophyta</taxon>
        <taxon>Tracheophyta</taxon>
        <taxon>Spermatophyta</taxon>
        <taxon>Magnoliopsida</taxon>
        <taxon>eudicotyledons</taxon>
        <taxon>Gunneridae</taxon>
        <taxon>Pentapetalae</taxon>
        <taxon>asterids</taxon>
        <taxon>lamiids</taxon>
        <taxon>Solanales</taxon>
        <taxon>Solanaceae</taxon>
        <taxon>Nicotianoideae</taxon>
        <taxon>Nicotianeae</taxon>
        <taxon>Nicotiana</taxon>
    </lineage>
</organism>
<gene>
    <name evidence="2" type="primary">LOC107784151</name>
</gene>